<name>A0ABS7I1S8_9MICO</name>
<dbReference type="InterPro" id="IPR042267">
    <property type="entry name" value="VTC_sf"/>
</dbReference>
<evidence type="ECO:0000313" key="3">
    <source>
        <dbReference type="EMBL" id="MBW9111518.1"/>
    </source>
</evidence>
<feature type="compositionally biased region" description="Low complexity" evidence="1">
    <location>
        <begin position="270"/>
        <end position="292"/>
    </location>
</feature>
<feature type="region of interest" description="Disordered" evidence="1">
    <location>
        <begin position="246"/>
        <end position="292"/>
    </location>
</feature>
<gene>
    <name evidence="3" type="ORF">JNB61_17235</name>
</gene>
<dbReference type="Pfam" id="PF09359">
    <property type="entry name" value="VTC"/>
    <property type="match status" value="1"/>
</dbReference>
<proteinExistence type="predicted"/>
<organism evidence="3 4">
    <name type="scientific">Microbacterium ureisolvens</name>
    <dbReference type="NCBI Taxonomy" id="2781186"/>
    <lineage>
        <taxon>Bacteria</taxon>
        <taxon>Bacillati</taxon>
        <taxon>Actinomycetota</taxon>
        <taxon>Actinomycetes</taxon>
        <taxon>Micrococcales</taxon>
        <taxon>Microbacteriaceae</taxon>
        <taxon>Microbacterium</taxon>
    </lineage>
</organism>
<reference evidence="3 4" key="1">
    <citation type="journal article" date="2021" name="MBio">
        <title>Poor Competitiveness of Bradyrhizobium in Pigeon Pea Root Colonization in Indian Soils.</title>
        <authorList>
            <person name="Chalasani D."/>
            <person name="Basu A."/>
            <person name="Pullabhotla S.V.S.R.N."/>
            <person name="Jorrin B."/>
            <person name="Neal A.L."/>
            <person name="Poole P.S."/>
            <person name="Podile A.R."/>
            <person name="Tkacz A."/>
        </authorList>
    </citation>
    <scope>NUCLEOTIDE SEQUENCE [LARGE SCALE GENOMIC DNA]</scope>
    <source>
        <strain evidence="3 4">HU12</strain>
    </source>
</reference>
<evidence type="ECO:0000256" key="1">
    <source>
        <dbReference type="SAM" id="MobiDB-lite"/>
    </source>
</evidence>
<dbReference type="RefSeq" id="WP_220340437.1">
    <property type="nucleotide sequence ID" value="NZ_JAEUAX010000012.1"/>
</dbReference>
<feature type="compositionally biased region" description="Low complexity" evidence="1">
    <location>
        <begin position="254"/>
        <end position="263"/>
    </location>
</feature>
<dbReference type="Gene3D" id="3.20.100.30">
    <property type="entry name" value="VTC, catalytic tunnel domain"/>
    <property type="match status" value="1"/>
</dbReference>
<accession>A0ABS7I1S8</accession>
<protein>
    <submittedName>
        <fullName evidence="3">Polyphosphate polymerase domain-containing protein</fullName>
    </submittedName>
</protein>
<keyword evidence="4" id="KW-1185">Reference proteome</keyword>
<dbReference type="Proteomes" id="UP000777440">
    <property type="component" value="Unassembled WGS sequence"/>
</dbReference>
<evidence type="ECO:0000313" key="4">
    <source>
        <dbReference type="Proteomes" id="UP000777440"/>
    </source>
</evidence>
<comment type="caution">
    <text evidence="3">The sequence shown here is derived from an EMBL/GenBank/DDBJ whole genome shotgun (WGS) entry which is preliminary data.</text>
</comment>
<dbReference type="EMBL" id="JAEUAX010000012">
    <property type="protein sequence ID" value="MBW9111518.1"/>
    <property type="molecule type" value="Genomic_DNA"/>
</dbReference>
<dbReference type="CDD" id="cd07750">
    <property type="entry name" value="PolyPPase_VTC_like"/>
    <property type="match status" value="1"/>
</dbReference>
<feature type="domain" description="VTC" evidence="2">
    <location>
        <begin position="24"/>
        <end position="232"/>
    </location>
</feature>
<dbReference type="InterPro" id="IPR018966">
    <property type="entry name" value="VTC_domain"/>
</dbReference>
<evidence type="ECO:0000259" key="2">
    <source>
        <dbReference type="Pfam" id="PF09359"/>
    </source>
</evidence>
<sequence>MTTFDRFDPVSLDALVAEASFLTRVDRKYVVPREVLEAVLTTLDPGTRVLEIDGARDFAYESVYFDTPDLLSFRMAAQPRRRRFKLRTRSYLDTGTSYLEIKTRGARGTTVKERDEYDPSARDRLTDDARDDVADAFATIGVASERADELDATLLTRYRRATLLAADGAGRATVDTALEWIEPDGHGFALPHLAIVETKSGARPSDVDRALWRAGHRPATVSKYATGLAALHPTLPRNRWARLLRGPFDPSHRAAPATHPTTATHKEDASCSASPTAALSSPTTALSSNVAA</sequence>